<dbReference type="GO" id="GO:0005524">
    <property type="term" value="F:ATP binding"/>
    <property type="evidence" value="ECO:0007669"/>
    <property type="project" value="UniProtKB-UniRule"/>
</dbReference>
<evidence type="ECO:0000256" key="2">
    <source>
        <dbReference type="ARBA" id="ARBA00011738"/>
    </source>
</evidence>
<feature type="binding site" description="in other chain" evidence="13">
    <location>
        <position position="141"/>
    </location>
    <ligand>
        <name>deamido-NAD(+)</name>
        <dbReference type="ChEBI" id="CHEBI:58437"/>
        <note>ligand shared between two neighboring subunits</note>
    </ligand>
</feature>
<evidence type="ECO:0000256" key="15">
    <source>
        <dbReference type="RuleBase" id="RU003812"/>
    </source>
</evidence>
<dbReference type="GO" id="GO:0004359">
    <property type="term" value="F:glutaminase activity"/>
    <property type="evidence" value="ECO:0007669"/>
    <property type="project" value="InterPro"/>
</dbReference>
<reference evidence="18" key="1">
    <citation type="submission" date="2017-08" db="EMBL/GenBank/DDBJ databases">
        <authorList>
            <person name="Huang Z."/>
        </authorList>
    </citation>
    <scope>NUCLEOTIDE SEQUENCE [LARGE SCALE GENOMIC DNA]</scope>
    <source>
        <strain evidence="18">SA5d-4</strain>
    </source>
</reference>
<feature type="binding site" description="in other chain" evidence="13">
    <location>
        <begin position="261"/>
        <end position="262"/>
    </location>
    <ligand>
        <name>deamido-NAD(+)</name>
        <dbReference type="ChEBI" id="CHEBI:58437"/>
        <note>ligand shared between two neighboring subunits</note>
    </ligand>
</feature>
<comment type="caution">
    <text evidence="17">The sequence shown here is derived from an EMBL/GenBank/DDBJ whole genome shotgun (WGS) entry which is preliminary data.</text>
</comment>
<evidence type="ECO:0000313" key="17">
    <source>
        <dbReference type="EMBL" id="OZM57005.1"/>
    </source>
</evidence>
<dbReference type="SUPFAM" id="SSF52402">
    <property type="entry name" value="Adenine nucleotide alpha hydrolases-like"/>
    <property type="match status" value="1"/>
</dbReference>
<dbReference type="GO" id="GO:0008795">
    <property type="term" value="F:NAD+ synthase activity"/>
    <property type="evidence" value="ECO:0007669"/>
    <property type="project" value="UniProtKB-UniRule"/>
</dbReference>
<dbReference type="NCBIfam" id="TIGR00552">
    <property type="entry name" value="nadE"/>
    <property type="match status" value="1"/>
</dbReference>
<feature type="binding site" evidence="13">
    <location>
        <position position="161"/>
    </location>
    <ligand>
        <name>ATP</name>
        <dbReference type="ChEBI" id="CHEBI:30616"/>
    </ligand>
</feature>
<feature type="domain" description="NAD/GMP synthase" evidence="16">
    <location>
        <begin position="24"/>
        <end position="266"/>
    </location>
</feature>
<dbReference type="InterPro" id="IPR022310">
    <property type="entry name" value="NAD/GMP_synthase"/>
</dbReference>
<evidence type="ECO:0000256" key="5">
    <source>
        <dbReference type="ARBA" id="ARBA00022741"/>
    </source>
</evidence>
<evidence type="ECO:0000259" key="16">
    <source>
        <dbReference type="Pfam" id="PF02540"/>
    </source>
</evidence>
<organism evidence="17 18">
    <name type="scientific">Lottiidibacillus patelloidae</name>
    <dbReference type="NCBI Taxonomy" id="2670334"/>
    <lineage>
        <taxon>Bacteria</taxon>
        <taxon>Bacillati</taxon>
        <taxon>Bacillota</taxon>
        <taxon>Bacilli</taxon>
        <taxon>Bacillales</taxon>
        <taxon>Bacillaceae</taxon>
        <taxon>Lottiidibacillus</taxon>
    </lineage>
</organism>
<feature type="binding site" evidence="13">
    <location>
        <position position="212"/>
    </location>
    <ligand>
        <name>ATP</name>
        <dbReference type="ChEBI" id="CHEBI:30616"/>
    </ligand>
</feature>
<comment type="pathway">
    <text evidence="13">Cofactor biosynthesis; NAD(+) biosynthesis; NAD(+) from deamido-NAD(+) (ammonia route): step 1/1.</text>
</comment>
<dbReference type="InterPro" id="IPR022926">
    <property type="entry name" value="NH(3)-dep_NAD(+)_synth"/>
</dbReference>
<dbReference type="GO" id="GO:0003952">
    <property type="term" value="F:NAD+ synthase (glutamine-hydrolyzing) activity"/>
    <property type="evidence" value="ECO:0007669"/>
    <property type="project" value="InterPro"/>
</dbReference>
<evidence type="ECO:0000256" key="7">
    <source>
        <dbReference type="ARBA" id="ARBA00022842"/>
    </source>
</evidence>
<feature type="binding site" evidence="13">
    <location>
        <position position="181"/>
    </location>
    <ligand>
        <name>deamido-NAD(+)</name>
        <dbReference type="ChEBI" id="CHEBI:58437"/>
        <note>ligand shared between two neighboring subunits</note>
    </ligand>
</feature>
<evidence type="ECO:0000313" key="18">
    <source>
        <dbReference type="Proteomes" id="UP000217083"/>
    </source>
</evidence>
<name>A0A263BTK5_9BACI</name>
<proteinExistence type="inferred from homology"/>
<evidence type="ECO:0000256" key="6">
    <source>
        <dbReference type="ARBA" id="ARBA00022840"/>
    </source>
</evidence>
<dbReference type="PANTHER" id="PTHR23090:SF7">
    <property type="entry name" value="NH(3)-DEPENDENT NAD(+) SYNTHETASE"/>
    <property type="match status" value="1"/>
</dbReference>
<evidence type="ECO:0000256" key="8">
    <source>
        <dbReference type="ARBA" id="ARBA00023027"/>
    </source>
</evidence>
<keyword evidence="5 13" id="KW-0547">Nucleotide-binding</keyword>
<accession>A0A263BTK5</accession>
<evidence type="ECO:0000256" key="11">
    <source>
        <dbReference type="ARBA" id="ARBA00066987"/>
    </source>
</evidence>
<dbReference type="GO" id="GO:0009435">
    <property type="term" value="P:NAD+ biosynthetic process"/>
    <property type="evidence" value="ECO:0007669"/>
    <property type="project" value="UniProtKB-UniRule"/>
</dbReference>
<comment type="function">
    <text evidence="10 13">Catalyzes the ATP-dependent amidation of deamido-NAD to form NAD. Uses ammonia as a nitrogen source.</text>
</comment>
<feature type="binding site" description="in other chain" evidence="13">
    <location>
        <position position="174"/>
    </location>
    <ligand>
        <name>deamido-NAD(+)</name>
        <dbReference type="ChEBI" id="CHEBI:58437"/>
        <note>ligand shared between two neighboring subunits</note>
    </ligand>
</feature>
<keyword evidence="7 13" id="KW-0460">Magnesium</keyword>
<dbReference type="PANTHER" id="PTHR23090">
    <property type="entry name" value="NH 3 /GLUTAMINE-DEPENDENT NAD + SYNTHETASE"/>
    <property type="match status" value="1"/>
</dbReference>
<feature type="binding site" evidence="13">
    <location>
        <position position="53"/>
    </location>
    <ligand>
        <name>Mg(2+)</name>
        <dbReference type="ChEBI" id="CHEBI:18420"/>
    </ligand>
</feature>
<evidence type="ECO:0000256" key="4">
    <source>
        <dbReference type="ARBA" id="ARBA00022723"/>
    </source>
</evidence>
<dbReference type="NCBIfam" id="NF001979">
    <property type="entry name" value="PRK00768.1"/>
    <property type="match status" value="1"/>
</dbReference>
<dbReference type="Gene3D" id="3.40.50.620">
    <property type="entry name" value="HUPs"/>
    <property type="match status" value="1"/>
</dbReference>
<keyword evidence="8 13" id="KW-0520">NAD</keyword>
<keyword evidence="18" id="KW-1185">Reference proteome</keyword>
<evidence type="ECO:0000256" key="12">
    <source>
        <dbReference type="ARBA" id="ARBA00070926"/>
    </source>
</evidence>
<evidence type="ECO:0000256" key="14">
    <source>
        <dbReference type="RuleBase" id="RU003811"/>
    </source>
</evidence>
<dbReference type="UniPathway" id="UPA00253">
    <property type="reaction ID" value="UER00333"/>
</dbReference>
<dbReference type="FunFam" id="3.40.50.620:FF:000015">
    <property type="entry name" value="NH(3)-dependent NAD(+) synthetase"/>
    <property type="match status" value="1"/>
</dbReference>
<evidence type="ECO:0000256" key="3">
    <source>
        <dbReference type="ARBA" id="ARBA00022598"/>
    </source>
</evidence>
<protein>
    <recommendedName>
        <fullName evidence="12 13">NH(3)-dependent NAD(+) synthetase</fullName>
        <ecNumber evidence="11 13">6.3.1.5</ecNumber>
    </recommendedName>
</protein>
<dbReference type="InterPro" id="IPR014729">
    <property type="entry name" value="Rossmann-like_a/b/a_fold"/>
</dbReference>
<dbReference type="GO" id="GO:0005737">
    <property type="term" value="C:cytoplasm"/>
    <property type="evidence" value="ECO:0007669"/>
    <property type="project" value="InterPro"/>
</dbReference>
<feature type="binding site" evidence="13">
    <location>
        <position position="190"/>
    </location>
    <ligand>
        <name>ATP</name>
        <dbReference type="ChEBI" id="CHEBI:30616"/>
    </ligand>
</feature>
<comment type="similarity">
    <text evidence="1 13 14">Belongs to the NAD synthetase family.</text>
</comment>
<dbReference type="AlphaFoldDB" id="A0A263BTK5"/>
<evidence type="ECO:0000256" key="1">
    <source>
        <dbReference type="ARBA" id="ARBA00005859"/>
    </source>
</evidence>
<dbReference type="InterPro" id="IPR003694">
    <property type="entry name" value="NAD_synthase"/>
</dbReference>
<dbReference type="CDD" id="cd00553">
    <property type="entry name" value="NAD_synthase"/>
    <property type="match status" value="1"/>
</dbReference>
<feature type="binding site" evidence="13">
    <location>
        <position position="166"/>
    </location>
    <ligand>
        <name>Mg(2+)</name>
        <dbReference type="ChEBI" id="CHEBI:18420"/>
    </ligand>
</feature>
<evidence type="ECO:0000256" key="9">
    <source>
        <dbReference type="ARBA" id="ARBA00051206"/>
    </source>
</evidence>
<evidence type="ECO:0000256" key="13">
    <source>
        <dbReference type="HAMAP-Rule" id="MF_00193"/>
    </source>
</evidence>
<evidence type="ECO:0000256" key="10">
    <source>
        <dbReference type="ARBA" id="ARBA00055966"/>
    </source>
</evidence>
<comment type="caution">
    <text evidence="13">Lacks conserved residue(s) required for the propagation of feature annotation.</text>
</comment>
<keyword evidence="6 13" id="KW-0067">ATP-binding</keyword>
<keyword evidence="4 13" id="KW-0479">Metal-binding</keyword>
<sequence length="275" mass="31045">MSEMQKEIGKEMKVKPTIDAKEEIRKSIDFLKGYMQKHPFLESFVLGLSLGQDSTLTGKLAQMAVNELNEEVGEKKYRFIGVRLPYGKQKDEEDAPYVMDFIQPDQLLTVNIKGAVDASVAAIEAAGVQISDFVKGNNKARERMKVQFDIAAMNKGVVLGTDHSAEAVTGFYTKFGDGAADLVPIFRLNKRQGKMLLKELGCPERLYLKAPTADLEDDKPLLPDEVALGFSYDELDDYLEGKQVRPEVAEKIEDRYVKTMHKRMPPISVFEDWWK</sequence>
<dbReference type="EC" id="6.3.1.5" evidence="11 13"/>
<dbReference type="Proteomes" id="UP000217083">
    <property type="component" value="Unassembled WGS sequence"/>
</dbReference>
<keyword evidence="3 13" id="KW-0436">Ligase</keyword>
<dbReference type="GO" id="GO:0046872">
    <property type="term" value="F:metal ion binding"/>
    <property type="evidence" value="ECO:0007669"/>
    <property type="project" value="UniProtKB-KW"/>
</dbReference>
<dbReference type="Pfam" id="PF02540">
    <property type="entry name" value="NAD_synthase"/>
    <property type="match status" value="1"/>
</dbReference>
<gene>
    <name evidence="13" type="primary">nadE</name>
    <name evidence="17" type="ORF">CIB95_09550</name>
</gene>
<comment type="subunit">
    <text evidence="2 13">Homodimer.</text>
</comment>
<dbReference type="HAMAP" id="MF_00193">
    <property type="entry name" value="NadE_ammonia_dep"/>
    <property type="match status" value="1"/>
</dbReference>
<comment type="catalytic activity">
    <reaction evidence="9 13 15">
        <text>deamido-NAD(+) + NH4(+) + ATP = AMP + diphosphate + NAD(+) + H(+)</text>
        <dbReference type="Rhea" id="RHEA:21188"/>
        <dbReference type="ChEBI" id="CHEBI:15378"/>
        <dbReference type="ChEBI" id="CHEBI:28938"/>
        <dbReference type="ChEBI" id="CHEBI:30616"/>
        <dbReference type="ChEBI" id="CHEBI:33019"/>
        <dbReference type="ChEBI" id="CHEBI:57540"/>
        <dbReference type="ChEBI" id="CHEBI:58437"/>
        <dbReference type="ChEBI" id="CHEBI:456215"/>
        <dbReference type="EC" id="6.3.1.5"/>
    </reaction>
</comment>
<dbReference type="EMBL" id="NPIA01000004">
    <property type="protein sequence ID" value="OZM57005.1"/>
    <property type="molecule type" value="Genomic_DNA"/>
</dbReference>
<dbReference type="RefSeq" id="WP_094924563.1">
    <property type="nucleotide sequence ID" value="NZ_NPIA01000004.1"/>
</dbReference>
<reference evidence="17 18" key="2">
    <citation type="submission" date="2017-09" db="EMBL/GenBank/DDBJ databases">
        <title>Bacillus patelloidae sp. nov., isolated from the intestinal tract of a marine limpet.</title>
        <authorList>
            <person name="Liu R."/>
            <person name="Dong C."/>
            <person name="Shao Z."/>
        </authorList>
    </citation>
    <scope>NUCLEOTIDE SEQUENCE [LARGE SCALE GENOMIC DNA]</scope>
    <source>
        <strain evidence="17 18">SA5d-4</strain>
    </source>
</reference>